<dbReference type="AlphaFoldDB" id="A0A3P1YIU6"/>
<dbReference type="Pfam" id="PF05598">
    <property type="entry name" value="DUF772"/>
    <property type="match status" value="1"/>
</dbReference>
<sequence length="45" mass="5288">MLKDFIDMKHELAVLADKIDWSYFEKEFAPLYSDRGAPSVPIRLM</sequence>
<organism evidence="2 3">
    <name type="scientific">Tannerella forsythia</name>
    <name type="common">Bacteroides forsythus</name>
    <dbReference type="NCBI Taxonomy" id="28112"/>
    <lineage>
        <taxon>Bacteria</taxon>
        <taxon>Pseudomonadati</taxon>
        <taxon>Bacteroidota</taxon>
        <taxon>Bacteroidia</taxon>
        <taxon>Bacteroidales</taxon>
        <taxon>Tannerellaceae</taxon>
        <taxon>Tannerella</taxon>
    </lineage>
</organism>
<reference evidence="2 3" key="1">
    <citation type="submission" date="2018-11" db="EMBL/GenBank/DDBJ databases">
        <title>Genomes From Bacteria Associated with the Canine Oral Cavity: a Test Case for Automated Genome-Based Taxonomic Assignment.</title>
        <authorList>
            <person name="Coil D.A."/>
            <person name="Jospin G."/>
            <person name="Darling A.E."/>
            <person name="Wallis C."/>
            <person name="Davis I.J."/>
            <person name="Harris S."/>
            <person name="Eisen J.A."/>
            <person name="Holcombe L.J."/>
            <person name="O'Flynn C."/>
        </authorList>
    </citation>
    <scope>NUCLEOTIDE SEQUENCE [LARGE SCALE GENOMIC DNA]</scope>
    <source>
        <strain evidence="2 3">OH1426_COT-023</strain>
    </source>
</reference>
<dbReference type="Proteomes" id="UP000279860">
    <property type="component" value="Unassembled WGS sequence"/>
</dbReference>
<evidence type="ECO:0000313" key="3">
    <source>
        <dbReference type="Proteomes" id="UP000279860"/>
    </source>
</evidence>
<proteinExistence type="predicted"/>
<evidence type="ECO:0000313" key="2">
    <source>
        <dbReference type="EMBL" id="RRD68793.1"/>
    </source>
</evidence>
<feature type="domain" description="Transposase InsH N-terminal" evidence="1">
    <location>
        <begin position="2"/>
        <end position="45"/>
    </location>
</feature>
<protein>
    <submittedName>
        <fullName evidence="2">IS5/IS1182 family transposase</fullName>
    </submittedName>
</protein>
<comment type="caution">
    <text evidence="2">The sequence shown here is derived from an EMBL/GenBank/DDBJ whole genome shotgun (WGS) entry which is preliminary data.</text>
</comment>
<name>A0A3P1YIU6_TANFO</name>
<accession>A0A3P1YIU6</accession>
<dbReference type="EMBL" id="RQYN01000207">
    <property type="protein sequence ID" value="RRD68793.1"/>
    <property type="molecule type" value="Genomic_DNA"/>
</dbReference>
<evidence type="ECO:0000259" key="1">
    <source>
        <dbReference type="Pfam" id="PF05598"/>
    </source>
</evidence>
<feature type="non-terminal residue" evidence="2">
    <location>
        <position position="45"/>
    </location>
</feature>
<dbReference type="InterPro" id="IPR008490">
    <property type="entry name" value="Transposase_InsH_N"/>
</dbReference>
<gene>
    <name evidence="2" type="ORF">EII41_13955</name>
</gene>